<organism evidence="1 2">
    <name type="scientific">Bacteroides graminisolvens DSM 19988 = JCM 15093</name>
    <dbReference type="NCBI Taxonomy" id="1121097"/>
    <lineage>
        <taxon>Bacteria</taxon>
        <taxon>Pseudomonadati</taxon>
        <taxon>Bacteroidota</taxon>
        <taxon>Bacteroidia</taxon>
        <taxon>Bacteroidales</taxon>
        <taxon>Bacteroidaceae</taxon>
        <taxon>Bacteroides</taxon>
    </lineage>
</organism>
<proteinExistence type="predicted"/>
<gene>
    <name evidence="1" type="ORF">JCM15093_3076</name>
</gene>
<protein>
    <submittedName>
        <fullName evidence="1">Uncharacterized protein</fullName>
    </submittedName>
</protein>
<accession>A0A069D5V2</accession>
<comment type="caution">
    <text evidence="1">The sequence shown here is derived from an EMBL/GenBank/DDBJ whole genome shotgun (WGS) entry which is preliminary data.</text>
</comment>
<evidence type="ECO:0000313" key="1">
    <source>
        <dbReference type="EMBL" id="GAK37797.1"/>
    </source>
</evidence>
<dbReference type="AlphaFoldDB" id="A0A069D5V2"/>
<evidence type="ECO:0000313" key="2">
    <source>
        <dbReference type="Proteomes" id="UP000027601"/>
    </source>
</evidence>
<sequence>MLYSTDAWHTHNSRELVGVFSNQDELNKYLSKMKRAGKLSDEDMAMLINYNQTQGRDINYLVETEKINPKYERKN</sequence>
<reference evidence="1 2" key="1">
    <citation type="journal article" date="2015" name="Microbes Environ.">
        <title>Distribution and evolution of nitrogen fixation genes in the phylum bacteroidetes.</title>
        <authorList>
            <person name="Inoue J."/>
            <person name="Oshima K."/>
            <person name="Suda W."/>
            <person name="Sakamoto M."/>
            <person name="Iino T."/>
            <person name="Noda S."/>
            <person name="Hongoh Y."/>
            <person name="Hattori M."/>
            <person name="Ohkuma M."/>
        </authorList>
    </citation>
    <scope>NUCLEOTIDE SEQUENCE [LARGE SCALE GENOMIC DNA]</scope>
    <source>
        <strain evidence="1 2">JCM 15093</strain>
    </source>
</reference>
<keyword evidence="2" id="KW-1185">Reference proteome</keyword>
<dbReference type="Proteomes" id="UP000027601">
    <property type="component" value="Unassembled WGS sequence"/>
</dbReference>
<dbReference type="STRING" id="1121097.GCA_000428125_01516"/>
<name>A0A069D5V2_9BACE</name>
<dbReference type="EMBL" id="BAJS01000029">
    <property type="protein sequence ID" value="GAK37797.1"/>
    <property type="molecule type" value="Genomic_DNA"/>
</dbReference>
<dbReference type="eggNOG" id="ENOG502ZYVN">
    <property type="taxonomic scope" value="Bacteria"/>
</dbReference>